<dbReference type="AlphaFoldDB" id="A0A3A8JDX2"/>
<keyword evidence="1" id="KW-0880">Kelch repeat</keyword>
<dbReference type="InterPro" id="IPR015915">
    <property type="entry name" value="Kelch-typ_b-propeller"/>
</dbReference>
<reference evidence="5" key="1">
    <citation type="submission" date="2018-09" db="EMBL/GenBank/DDBJ databases">
        <authorList>
            <person name="Livingstone P.G."/>
            <person name="Whitworth D.E."/>
        </authorList>
    </citation>
    <scope>NUCLEOTIDE SEQUENCE [LARGE SCALE GENOMIC DNA]</scope>
    <source>
        <strain evidence="5">CA054A</strain>
    </source>
</reference>
<feature type="chain" id="PRO_5017343248" description="Kelch-like protein" evidence="3">
    <location>
        <begin position="24"/>
        <end position="504"/>
    </location>
</feature>
<evidence type="ECO:0008006" key="6">
    <source>
        <dbReference type="Google" id="ProtNLM"/>
    </source>
</evidence>
<evidence type="ECO:0000313" key="5">
    <source>
        <dbReference type="Proteomes" id="UP000268094"/>
    </source>
</evidence>
<dbReference type="Gene3D" id="2.120.10.80">
    <property type="entry name" value="Kelch-type beta propeller"/>
    <property type="match status" value="2"/>
</dbReference>
<dbReference type="InterPro" id="IPR037293">
    <property type="entry name" value="Gal_Oxidase_central_sf"/>
</dbReference>
<evidence type="ECO:0000256" key="3">
    <source>
        <dbReference type="SAM" id="SignalP"/>
    </source>
</evidence>
<dbReference type="OrthoDB" id="5497657at2"/>
<dbReference type="RefSeq" id="WP_120538887.1">
    <property type="nucleotide sequence ID" value="NZ_RAVZ01000006.1"/>
</dbReference>
<gene>
    <name evidence="4" type="ORF">D7V88_02025</name>
</gene>
<organism evidence="4 5">
    <name type="scientific">Corallococcus terminator</name>
    <dbReference type="NCBI Taxonomy" id="2316733"/>
    <lineage>
        <taxon>Bacteria</taxon>
        <taxon>Pseudomonadati</taxon>
        <taxon>Myxococcota</taxon>
        <taxon>Myxococcia</taxon>
        <taxon>Myxococcales</taxon>
        <taxon>Cystobacterineae</taxon>
        <taxon>Myxococcaceae</taxon>
        <taxon>Corallococcus</taxon>
    </lineage>
</organism>
<feature type="signal peptide" evidence="3">
    <location>
        <begin position="1"/>
        <end position="23"/>
    </location>
</feature>
<proteinExistence type="predicted"/>
<dbReference type="Gene3D" id="2.130.10.80">
    <property type="entry name" value="Galactose oxidase/kelch, beta-propeller"/>
    <property type="match status" value="1"/>
</dbReference>
<evidence type="ECO:0000256" key="2">
    <source>
        <dbReference type="ARBA" id="ARBA00022737"/>
    </source>
</evidence>
<keyword evidence="2" id="KW-0677">Repeat</keyword>
<dbReference type="Proteomes" id="UP000268094">
    <property type="component" value="Unassembled WGS sequence"/>
</dbReference>
<dbReference type="SUPFAM" id="SSF50965">
    <property type="entry name" value="Galactose oxidase, central domain"/>
    <property type="match status" value="2"/>
</dbReference>
<dbReference type="InterPro" id="IPR011043">
    <property type="entry name" value="Gal_Oxase/kelch_b-propeller"/>
</dbReference>
<evidence type="ECO:0000313" key="4">
    <source>
        <dbReference type="EMBL" id="RKG93595.1"/>
    </source>
</evidence>
<protein>
    <recommendedName>
        <fullName evidence="6">Kelch-like protein</fullName>
    </recommendedName>
</protein>
<dbReference type="EMBL" id="RAVZ01000006">
    <property type="protein sequence ID" value="RKG93595.1"/>
    <property type="molecule type" value="Genomic_DNA"/>
</dbReference>
<comment type="caution">
    <text evidence="4">The sequence shown here is derived from an EMBL/GenBank/DDBJ whole genome shotgun (WGS) entry which is preliminary data.</text>
</comment>
<evidence type="ECO:0000256" key="1">
    <source>
        <dbReference type="ARBA" id="ARBA00022441"/>
    </source>
</evidence>
<keyword evidence="3" id="KW-0732">Signal</keyword>
<dbReference type="PROSITE" id="PS51257">
    <property type="entry name" value="PROKAR_LIPOPROTEIN"/>
    <property type="match status" value="1"/>
</dbReference>
<keyword evidence="5" id="KW-1185">Reference proteome</keyword>
<name>A0A3A8JDX2_9BACT</name>
<accession>A0A3A8JDX2</accession>
<dbReference type="PANTHER" id="PTHR46093">
    <property type="entry name" value="ACYL-COA-BINDING DOMAIN-CONTAINING PROTEIN 5"/>
    <property type="match status" value="1"/>
</dbReference>
<dbReference type="PANTHER" id="PTHR46093:SF18">
    <property type="entry name" value="FIBRONECTIN TYPE-III DOMAIN-CONTAINING PROTEIN"/>
    <property type="match status" value="1"/>
</dbReference>
<sequence length="504" mass="51730">MSPRPVRSMLLAALLALSAGCGAKEVTASLHLVTASCAGIPPLEGVTHLRFRVSGPGMDAPRERVSTVRWTAEDVPAIPPGSARVLEVRAYAGAPDRGGQLRSLGRTPPFDVAEGQATSVRVFLRRLGEFAPANQAVSPDTCAVPREARAGHTATLLQDGRVLLAGGYAPERDGARLVSGTTEVFDPREGMFSPGPDVGARAFHTASLLPDGKVLLVGGAEALDLLSMQRTARVVDVAAGEATALAPKFARYQHAAAVDAEGHVLLAGGRAADGSGVFALEGFDASSGRFFDGMGELRRVDATLAVLEGGRTILVAGGSDEVRPEADVLSSVFDGDTFVWLLPVPPRLQVPRVGASVAMLGRAEDGPLPLLIGGFDGVDPVKGARAVGSSEVLESALRVSAGPALLPRSHACAVSLPDGRVVVLGGQGTESGTPRATAWAELIIPAKDAQPSVLGLPLLPQPRAGLSCTALADGSVLVVGGVDDTSGEPRAPIEALVLMPPPRD</sequence>